<accession>A0A1H0G185</accession>
<dbReference type="InterPro" id="IPR038740">
    <property type="entry name" value="BioF2-like_GNAT_dom"/>
</dbReference>
<organism evidence="2 3">
    <name type="scientific">Actinokineospora alba</name>
    <dbReference type="NCBI Taxonomy" id="504798"/>
    <lineage>
        <taxon>Bacteria</taxon>
        <taxon>Bacillati</taxon>
        <taxon>Actinomycetota</taxon>
        <taxon>Actinomycetes</taxon>
        <taxon>Pseudonocardiales</taxon>
        <taxon>Pseudonocardiaceae</taxon>
        <taxon>Actinokineospora</taxon>
    </lineage>
</organism>
<reference evidence="3" key="1">
    <citation type="submission" date="2016-10" db="EMBL/GenBank/DDBJ databases">
        <authorList>
            <person name="Varghese N."/>
            <person name="Submissions S."/>
        </authorList>
    </citation>
    <scope>NUCLEOTIDE SEQUENCE [LARGE SCALE GENOMIC DNA]</scope>
    <source>
        <strain evidence="3">IBRC-M 10655</strain>
    </source>
</reference>
<dbReference type="STRING" id="504798.SAMN05421871_103256"/>
<protein>
    <recommendedName>
        <fullName evidence="1">BioF2-like acetyltransferase domain-containing protein</fullName>
    </recommendedName>
</protein>
<dbReference type="Proteomes" id="UP000199651">
    <property type="component" value="Unassembled WGS sequence"/>
</dbReference>
<dbReference type="Gene3D" id="3.40.630.30">
    <property type="match status" value="1"/>
</dbReference>
<dbReference type="SUPFAM" id="SSF55729">
    <property type="entry name" value="Acyl-CoA N-acyltransferases (Nat)"/>
    <property type="match status" value="1"/>
</dbReference>
<evidence type="ECO:0000259" key="1">
    <source>
        <dbReference type="Pfam" id="PF13480"/>
    </source>
</evidence>
<gene>
    <name evidence="2" type="ORF">SAMN05192558_101615</name>
</gene>
<keyword evidence="3" id="KW-1185">Reference proteome</keyword>
<dbReference type="RefSeq" id="WP_091369632.1">
    <property type="nucleotide sequence ID" value="NZ_FNDV01000003.1"/>
</dbReference>
<dbReference type="OrthoDB" id="3683596at2"/>
<feature type="domain" description="BioF2-like acetyltransferase" evidence="1">
    <location>
        <begin position="177"/>
        <end position="316"/>
    </location>
</feature>
<dbReference type="AlphaFoldDB" id="A0A1H0G185"/>
<dbReference type="Pfam" id="PF13480">
    <property type="entry name" value="Acetyltransf_6"/>
    <property type="match status" value="1"/>
</dbReference>
<evidence type="ECO:0000313" key="2">
    <source>
        <dbReference type="EMBL" id="SDO00657.1"/>
    </source>
</evidence>
<dbReference type="InterPro" id="IPR016181">
    <property type="entry name" value="Acyl_CoA_acyltransferase"/>
</dbReference>
<evidence type="ECO:0000313" key="3">
    <source>
        <dbReference type="Proteomes" id="UP000199651"/>
    </source>
</evidence>
<proteinExistence type="predicted"/>
<dbReference type="EMBL" id="FNJB01000001">
    <property type="protein sequence ID" value="SDO00657.1"/>
    <property type="molecule type" value="Genomic_DNA"/>
</dbReference>
<sequence>MSIETERAGPRLGGLSAAAWDGLAGPHFYSSADWLGYCAAEFGGESAAAVSYQDGAPVCAVPYAWAGDSLFGRYRWHNILTAAGLPAPAPEGILVGPREGYQAHFLGTPGPAALGEVVDQVRVAARGQSCVAMYVTTEDALALRRAGVTATPVLLDADAWVEVPGGDRAKWEASLSSKRRTMVRREQRKFRDSGYRIEQVPLTGCWERLGAVASATQAKYGHATTPEVELAALRSHAVHMGDAAQVALLSTPEGSVVGFCLYYVWRGTAFLRWVGFDYERLAGCEYFSVVYYAQIECATELGIQWLHAGVGAMEAKAMRGARLRPLWLVDLTEDSVLAGAEPEIRAHNAAAYGELKAASATASAVDDDAWRPFL</sequence>
<name>A0A1H0G185_9PSEU</name>